<gene>
    <name evidence="2" type="ORF">SAMN05661099_1208</name>
</gene>
<accession>A0A1T5B1N7</accession>
<evidence type="ECO:0000313" key="3">
    <source>
        <dbReference type="Proteomes" id="UP000189981"/>
    </source>
</evidence>
<protein>
    <submittedName>
        <fullName evidence="2">Uncharacterized protein</fullName>
    </submittedName>
</protein>
<name>A0A1T5B1N7_9SPHI</name>
<feature type="signal peptide" evidence="1">
    <location>
        <begin position="1"/>
        <end position="23"/>
    </location>
</feature>
<reference evidence="3" key="1">
    <citation type="submission" date="2017-02" db="EMBL/GenBank/DDBJ databases">
        <authorList>
            <person name="Varghese N."/>
            <person name="Submissions S."/>
        </authorList>
    </citation>
    <scope>NUCLEOTIDE SEQUENCE [LARGE SCALE GENOMIC DNA]</scope>
    <source>
        <strain evidence="3">DSM 22385</strain>
    </source>
</reference>
<dbReference type="RefSeq" id="WP_170878390.1">
    <property type="nucleotide sequence ID" value="NZ_FUYR01000001.1"/>
</dbReference>
<evidence type="ECO:0000256" key="1">
    <source>
        <dbReference type="SAM" id="SignalP"/>
    </source>
</evidence>
<evidence type="ECO:0000313" key="2">
    <source>
        <dbReference type="EMBL" id="SKB41168.1"/>
    </source>
</evidence>
<organism evidence="2 3">
    <name type="scientific">Daejeonella lutea</name>
    <dbReference type="NCBI Taxonomy" id="572036"/>
    <lineage>
        <taxon>Bacteria</taxon>
        <taxon>Pseudomonadati</taxon>
        <taxon>Bacteroidota</taxon>
        <taxon>Sphingobacteriia</taxon>
        <taxon>Sphingobacteriales</taxon>
        <taxon>Sphingobacteriaceae</taxon>
        <taxon>Daejeonella</taxon>
    </lineage>
</organism>
<sequence length="57" mass="6028">MKKIKRAILFAVLLTGAGTTLYANCLECSTVENKGKCSSQWCASTNEVGEACCGNPI</sequence>
<keyword evidence="1" id="KW-0732">Signal</keyword>
<dbReference type="STRING" id="572036.SAMN05661099_1208"/>
<dbReference type="AlphaFoldDB" id="A0A1T5B1N7"/>
<dbReference type="EMBL" id="FUYR01000001">
    <property type="protein sequence ID" value="SKB41168.1"/>
    <property type="molecule type" value="Genomic_DNA"/>
</dbReference>
<keyword evidence="3" id="KW-1185">Reference proteome</keyword>
<dbReference type="Proteomes" id="UP000189981">
    <property type="component" value="Unassembled WGS sequence"/>
</dbReference>
<proteinExistence type="predicted"/>
<feature type="chain" id="PRO_5012278641" evidence="1">
    <location>
        <begin position="24"/>
        <end position="57"/>
    </location>
</feature>